<accession>A0A0C2YTL0</accession>
<name>A0A0C2YTL0_PARME</name>
<reference evidence="1 2" key="1">
    <citation type="submission" date="2015-01" db="EMBL/GenBank/DDBJ databases">
        <title>Genome Sequence of Magnetospirillum magnetotacticum Strain MS-1.</title>
        <authorList>
            <person name="Marinov G.K."/>
            <person name="Smalley M.D."/>
            <person name="DeSalvo G."/>
        </authorList>
    </citation>
    <scope>NUCLEOTIDE SEQUENCE [LARGE SCALE GENOMIC DNA]</scope>
    <source>
        <strain evidence="1 2">MS-1</strain>
    </source>
</reference>
<dbReference type="AlphaFoldDB" id="A0A0C2YTL0"/>
<protein>
    <submittedName>
        <fullName evidence="1">Uncharacterized protein</fullName>
    </submittedName>
</protein>
<evidence type="ECO:0000313" key="2">
    <source>
        <dbReference type="Proteomes" id="UP000031971"/>
    </source>
</evidence>
<dbReference type="Proteomes" id="UP000031971">
    <property type="component" value="Unassembled WGS sequence"/>
</dbReference>
<keyword evidence="2" id="KW-1185">Reference proteome</keyword>
<evidence type="ECO:0000313" key="1">
    <source>
        <dbReference type="EMBL" id="KIL98488.1"/>
    </source>
</evidence>
<gene>
    <name evidence="1" type="ORF">CCC_03771</name>
</gene>
<comment type="caution">
    <text evidence="1">The sequence shown here is derived from an EMBL/GenBank/DDBJ whole genome shotgun (WGS) entry which is preliminary data.</text>
</comment>
<organism evidence="1 2">
    <name type="scientific">Paramagnetospirillum magnetotacticum MS-1</name>
    <dbReference type="NCBI Taxonomy" id="272627"/>
    <lineage>
        <taxon>Bacteria</taxon>
        <taxon>Pseudomonadati</taxon>
        <taxon>Pseudomonadota</taxon>
        <taxon>Alphaproteobacteria</taxon>
        <taxon>Rhodospirillales</taxon>
        <taxon>Magnetospirillaceae</taxon>
        <taxon>Paramagnetospirillum</taxon>
    </lineage>
</organism>
<dbReference type="EMBL" id="JXSL01000028">
    <property type="protein sequence ID" value="KIL98488.1"/>
    <property type="molecule type" value="Genomic_DNA"/>
</dbReference>
<proteinExistence type="predicted"/>
<sequence length="75" mass="8878">MDHLLFHRRKMLACMMPSKHFGRNCNGSQLRQLRRHFYNPRITKLHMTGNLYGPTMNTSGTVKNIRGHQRQNITQ</sequence>